<dbReference type="AlphaFoldDB" id="A0A444VY89"/>
<accession>A0A444VY89</accession>
<evidence type="ECO:0000313" key="2">
    <source>
        <dbReference type="Proteomes" id="UP000290433"/>
    </source>
</evidence>
<reference evidence="1 2" key="1">
    <citation type="submission" date="2014-12" db="EMBL/GenBank/DDBJ databases">
        <title>Genome sequence of Flavobacterium anhuiense RCM74.</title>
        <authorList>
            <person name="Kim J.F."/>
            <person name="Song J.Y."/>
            <person name="Kwak M.-J."/>
            <person name="Lee S.-W."/>
        </authorList>
    </citation>
    <scope>NUCLEOTIDE SEQUENCE [LARGE SCALE GENOMIC DNA]</scope>
    <source>
        <strain evidence="1 2">RCM74</strain>
    </source>
</reference>
<gene>
    <name evidence="1" type="ORF">NU08_2567</name>
</gene>
<proteinExistence type="predicted"/>
<organism evidence="1 2">
    <name type="scientific">Flavobacterium anhuiense</name>
    <dbReference type="NCBI Taxonomy" id="459526"/>
    <lineage>
        <taxon>Bacteria</taxon>
        <taxon>Pseudomonadati</taxon>
        <taxon>Bacteroidota</taxon>
        <taxon>Flavobacteriia</taxon>
        <taxon>Flavobacteriales</taxon>
        <taxon>Flavobacteriaceae</taxon>
        <taxon>Flavobacterium</taxon>
    </lineage>
</organism>
<protein>
    <submittedName>
        <fullName evidence="1">Uncharacterized protein</fullName>
    </submittedName>
</protein>
<sequence length="45" mass="5362">MLKNQWIGINKNNFQKMVLFYNFGFIIKQKNSSITTKSCFLNVIF</sequence>
<dbReference type="EMBL" id="JUIV01000008">
    <property type="protein sequence ID" value="RYJ38590.1"/>
    <property type="molecule type" value="Genomic_DNA"/>
</dbReference>
<evidence type="ECO:0000313" key="1">
    <source>
        <dbReference type="EMBL" id="RYJ38590.1"/>
    </source>
</evidence>
<name>A0A444VY89_9FLAO</name>
<comment type="caution">
    <text evidence="1">The sequence shown here is derived from an EMBL/GenBank/DDBJ whole genome shotgun (WGS) entry which is preliminary data.</text>
</comment>
<dbReference type="Proteomes" id="UP000290433">
    <property type="component" value="Unassembled WGS sequence"/>
</dbReference>